<dbReference type="AlphaFoldDB" id="A0A221WB37"/>
<dbReference type="RefSeq" id="WP_093943835.1">
    <property type="nucleotide sequence ID" value="NZ_CP022521.1"/>
</dbReference>
<accession>A0A221WB37</accession>
<gene>
    <name evidence="1" type="ORF">AHOG_26980</name>
</gene>
<evidence type="ECO:0000313" key="1">
    <source>
        <dbReference type="EMBL" id="ASO22994.1"/>
    </source>
</evidence>
<proteinExistence type="predicted"/>
<dbReference type="KEGG" id="ahg:AHOG_26980"/>
<dbReference type="EMBL" id="CP022521">
    <property type="protein sequence ID" value="ASO22994.1"/>
    <property type="molecule type" value="Genomic_DNA"/>
</dbReference>
<keyword evidence="2" id="KW-1185">Reference proteome</keyword>
<sequence length="68" mass="7281">MGGEERRAAVRLGEQRGIPPVEITFGESWCADIDHDLDRVAGPEVVDDAALYVDVDVASSIGGRWVGV</sequence>
<name>A0A221WB37_9PSEU</name>
<organism evidence="1 2">
    <name type="scientific">Actinoalloteichus hoggarensis</name>
    <dbReference type="NCBI Taxonomy" id="1470176"/>
    <lineage>
        <taxon>Bacteria</taxon>
        <taxon>Bacillati</taxon>
        <taxon>Actinomycetota</taxon>
        <taxon>Actinomycetes</taxon>
        <taxon>Pseudonocardiales</taxon>
        <taxon>Pseudonocardiaceae</taxon>
        <taxon>Actinoalloteichus</taxon>
    </lineage>
</organism>
<dbReference type="Proteomes" id="UP000204221">
    <property type="component" value="Chromosome"/>
</dbReference>
<reference evidence="1 2" key="1">
    <citation type="submission" date="2017-07" db="EMBL/GenBank/DDBJ databases">
        <title>Complete genome sequence of Actinoalloteichus hoggarensis DSM 45943, type strain of Actinoalloteichus hoggarensis.</title>
        <authorList>
            <person name="Ruckert C."/>
            <person name="Nouioui I."/>
            <person name="Willmese J."/>
            <person name="van Wezel G."/>
            <person name="Klenk H.-P."/>
            <person name="Kalinowski J."/>
            <person name="Zotchev S.B."/>
        </authorList>
    </citation>
    <scope>NUCLEOTIDE SEQUENCE [LARGE SCALE GENOMIC DNA]</scope>
    <source>
        <strain evidence="1 2">DSM 45943</strain>
    </source>
</reference>
<protein>
    <submittedName>
        <fullName evidence="1">Uncharacterized protein</fullName>
    </submittedName>
</protein>
<evidence type="ECO:0000313" key="2">
    <source>
        <dbReference type="Proteomes" id="UP000204221"/>
    </source>
</evidence>